<accession>A0A381Y909</accession>
<gene>
    <name evidence="2" type="ORF">METZ01_LOCUS125761</name>
</gene>
<evidence type="ECO:0000313" key="2">
    <source>
        <dbReference type="EMBL" id="SVA72907.1"/>
    </source>
</evidence>
<dbReference type="SUPFAM" id="SSF50998">
    <property type="entry name" value="Quinoprotein alcohol dehydrogenase-like"/>
    <property type="match status" value="1"/>
</dbReference>
<dbReference type="PANTHER" id="PTHR34512">
    <property type="entry name" value="CELL SURFACE PROTEIN"/>
    <property type="match status" value="1"/>
</dbReference>
<dbReference type="Gene3D" id="2.40.10.480">
    <property type="match status" value="1"/>
</dbReference>
<dbReference type="EMBL" id="UINC01017552">
    <property type="protein sequence ID" value="SVA72907.1"/>
    <property type="molecule type" value="Genomic_DNA"/>
</dbReference>
<dbReference type="SMART" id="SM00564">
    <property type="entry name" value="PQQ"/>
    <property type="match status" value="3"/>
</dbReference>
<dbReference type="AlphaFoldDB" id="A0A381Y909"/>
<reference evidence="2" key="1">
    <citation type="submission" date="2018-05" db="EMBL/GenBank/DDBJ databases">
        <authorList>
            <person name="Lanie J.A."/>
            <person name="Ng W.-L."/>
            <person name="Kazmierczak K.M."/>
            <person name="Andrzejewski T.M."/>
            <person name="Davidsen T.M."/>
            <person name="Wayne K.J."/>
            <person name="Tettelin H."/>
            <person name="Glass J.I."/>
            <person name="Rusch D."/>
            <person name="Podicherti R."/>
            <person name="Tsui H.-C.T."/>
            <person name="Winkler M.E."/>
        </authorList>
    </citation>
    <scope>NUCLEOTIDE SEQUENCE</scope>
</reference>
<dbReference type="InterPro" id="IPR018391">
    <property type="entry name" value="PQQ_b-propeller_rpt"/>
</dbReference>
<dbReference type="PANTHER" id="PTHR34512:SF30">
    <property type="entry name" value="OUTER MEMBRANE PROTEIN ASSEMBLY FACTOR BAMB"/>
    <property type="match status" value="1"/>
</dbReference>
<evidence type="ECO:0000259" key="1">
    <source>
        <dbReference type="Pfam" id="PF13360"/>
    </source>
</evidence>
<name>A0A381Y909_9ZZZZ</name>
<protein>
    <recommendedName>
        <fullName evidence="1">Pyrrolo-quinoline quinone repeat domain-containing protein</fullName>
    </recommendedName>
</protein>
<proteinExistence type="predicted"/>
<dbReference type="InterPro" id="IPR011047">
    <property type="entry name" value="Quinoprotein_ADH-like_sf"/>
</dbReference>
<dbReference type="Gene3D" id="2.130.10.10">
    <property type="entry name" value="YVTN repeat-like/Quinoprotein amine dehydrogenase"/>
    <property type="match status" value="1"/>
</dbReference>
<dbReference type="InterPro" id="IPR002372">
    <property type="entry name" value="PQQ_rpt_dom"/>
</dbReference>
<dbReference type="InterPro" id="IPR015943">
    <property type="entry name" value="WD40/YVTN_repeat-like_dom_sf"/>
</dbReference>
<sequence>MRPLARVLVGLFLALFASAPVHAQWPQFRGPNAGDVGDNAALPETWSETENVAWKIDIPGLSWSSPVVWEDTIFLTSAISAGVEPDPIPGLYDPGDDNGATRSTQSHRWVVYNIDFDTGAVRWERELHSAAPGIARHIKNSFASETPVTDGRRVYVYFGSAGVVGALNMSGEMVWTTELGAFETSGGFGSAASPTLHGDRLYVVNDNVTQSFMVAIDKNTGREIWRVERPERGQNWATPFVWEHDLRTEIVTAGTQGVRSYDLDGKLLWEIHGMSGLTIPTPFAKHGLLYISSGYPGGGLRPVYVVKPGASGDISIWSQDDMRRGLSFGFPGVKASSDHVAWAYPLLGTYNTSALVHGDYYYTLLDRGFLVAHHARTGDEVYGRQRLEIGNGFTASPWAYNDKIFLLSEDGETFVVRAGPKFEILHRNPLNEMTLATPAVARGSLIVRTQSKLYRIAKEGQP</sequence>
<organism evidence="2">
    <name type="scientific">marine metagenome</name>
    <dbReference type="NCBI Taxonomy" id="408172"/>
    <lineage>
        <taxon>unclassified sequences</taxon>
        <taxon>metagenomes</taxon>
        <taxon>ecological metagenomes</taxon>
    </lineage>
</organism>
<dbReference type="Pfam" id="PF13360">
    <property type="entry name" value="PQQ_2"/>
    <property type="match status" value="1"/>
</dbReference>
<feature type="domain" description="Pyrrolo-quinoline quinone repeat" evidence="1">
    <location>
        <begin position="110"/>
        <end position="380"/>
    </location>
</feature>